<dbReference type="InterPro" id="IPR023404">
    <property type="entry name" value="rSAM_horseshoe"/>
</dbReference>
<reference evidence="16" key="1">
    <citation type="submission" date="2016-04" db="EMBL/GenBank/DDBJ databases">
        <authorList>
            <person name="Evans L.H."/>
            <person name="Alamgir A."/>
            <person name="Owens N."/>
            <person name="Weber N.D."/>
            <person name="Virtaneva K."/>
            <person name="Barbian K."/>
            <person name="Babar A."/>
            <person name="Rosenke K."/>
        </authorList>
    </citation>
    <scope>NUCLEOTIDE SEQUENCE</scope>
    <source>
        <strain evidence="16">86</strain>
    </source>
</reference>
<gene>
    <name evidence="12 16" type="primary">miaB</name>
    <name evidence="16" type="ORF">KL86DPRO_20113</name>
</gene>
<keyword evidence="12" id="KW-0819">tRNA processing</keyword>
<dbReference type="HAMAP" id="MF_01864">
    <property type="entry name" value="tRNA_metthiotr_MiaB"/>
    <property type="match status" value="1"/>
</dbReference>
<keyword evidence="5 12" id="KW-0479">Metal-binding</keyword>
<dbReference type="Gene3D" id="3.40.50.12160">
    <property type="entry name" value="Methylthiotransferase, N-terminal domain"/>
    <property type="match status" value="1"/>
</dbReference>
<dbReference type="GO" id="GO:0046872">
    <property type="term" value="F:metal ion binding"/>
    <property type="evidence" value="ECO:0007669"/>
    <property type="project" value="UniProtKB-KW"/>
</dbReference>
<feature type="binding site" evidence="12">
    <location>
        <position position="81"/>
    </location>
    <ligand>
        <name>[4Fe-4S] cluster</name>
        <dbReference type="ChEBI" id="CHEBI:49883"/>
        <label>1</label>
    </ligand>
</feature>
<dbReference type="InterPro" id="IPR038135">
    <property type="entry name" value="Methylthiotransferase_N_sf"/>
</dbReference>
<feature type="domain" description="Radical SAM core" evidence="15">
    <location>
        <begin position="143"/>
        <end position="378"/>
    </location>
</feature>
<dbReference type="NCBIfam" id="TIGR00089">
    <property type="entry name" value="MiaB/RimO family radical SAM methylthiotransferase"/>
    <property type="match status" value="1"/>
</dbReference>
<dbReference type="EC" id="2.8.4.3" evidence="8 12"/>
<dbReference type="SFLD" id="SFLDS00029">
    <property type="entry name" value="Radical_SAM"/>
    <property type="match status" value="1"/>
</dbReference>
<evidence type="ECO:0000313" key="16">
    <source>
        <dbReference type="EMBL" id="SBW03259.1"/>
    </source>
</evidence>
<feature type="binding site" evidence="12">
    <location>
        <position position="161"/>
    </location>
    <ligand>
        <name>[4Fe-4S] cluster</name>
        <dbReference type="ChEBI" id="CHEBI:49883"/>
        <label>2</label>
        <note>4Fe-4S-S-AdoMet</note>
    </ligand>
</feature>
<dbReference type="PROSITE" id="PS51449">
    <property type="entry name" value="MTTASE_N"/>
    <property type="match status" value="1"/>
</dbReference>
<dbReference type="Gene3D" id="3.80.30.20">
    <property type="entry name" value="tm_1862 like domain"/>
    <property type="match status" value="1"/>
</dbReference>
<evidence type="ECO:0000259" key="15">
    <source>
        <dbReference type="PROSITE" id="PS51918"/>
    </source>
</evidence>
<dbReference type="NCBIfam" id="TIGR01574">
    <property type="entry name" value="miaB-methiolase"/>
    <property type="match status" value="1"/>
</dbReference>
<dbReference type="EMBL" id="FLUQ01000002">
    <property type="protein sequence ID" value="SBW03259.1"/>
    <property type="molecule type" value="Genomic_DNA"/>
</dbReference>
<dbReference type="FunFam" id="3.80.30.20:FF:000001">
    <property type="entry name" value="tRNA-2-methylthio-N(6)-dimethylallyladenosine synthase 2"/>
    <property type="match status" value="1"/>
</dbReference>
<evidence type="ECO:0000256" key="8">
    <source>
        <dbReference type="ARBA" id="ARBA00033765"/>
    </source>
</evidence>
<dbReference type="PROSITE" id="PS01278">
    <property type="entry name" value="MTTASE_RADICAL"/>
    <property type="match status" value="1"/>
</dbReference>
<evidence type="ECO:0000256" key="4">
    <source>
        <dbReference type="ARBA" id="ARBA00022691"/>
    </source>
</evidence>
<comment type="function">
    <text evidence="1 12">Catalyzes the methylthiolation of N6-(dimethylallyl)adenosine (i(6)A), leading to the formation of 2-methylthio-N6-(dimethylallyl)adenosine (ms(2)i(6)A) at position 37 in tRNAs that read codons beginning with uridine.</text>
</comment>
<dbReference type="GO" id="GO:0051539">
    <property type="term" value="F:4 iron, 4 sulfur cluster binding"/>
    <property type="evidence" value="ECO:0007669"/>
    <property type="project" value="UniProtKB-UniRule"/>
</dbReference>
<protein>
    <recommendedName>
        <fullName evidence="9 12">tRNA-2-methylthio-N(6)-dimethylallyladenosine synthase</fullName>
        <ecNumber evidence="8 12">2.8.4.3</ecNumber>
    </recommendedName>
    <alternativeName>
        <fullName evidence="11 12">(Dimethylallyl)adenosine tRNA methylthiotransferase MiaB</fullName>
    </alternativeName>
    <alternativeName>
        <fullName evidence="10 12">tRNA-i(6)A37 methylthiotransferase</fullName>
    </alternativeName>
</protein>
<evidence type="ECO:0000256" key="7">
    <source>
        <dbReference type="ARBA" id="ARBA00023014"/>
    </source>
</evidence>
<dbReference type="InterPro" id="IPR020612">
    <property type="entry name" value="Methylthiotransferase_CS"/>
</dbReference>
<comment type="subcellular location">
    <subcellularLocation>
        <location evidence="12">Cytoplasm</location>
    </subcellularLocation>
</comment>
<evidence type="ECO:0000256" key="6">
    <source>
        <dbReference type="ARBA" id="ARBA00023004"/>
    </source>
</evidence>
<feature type="binding site" evidence="12">
    <location>
        <position position="157"/>
    </location>
    <ligand>
        <name>[4Fe-4S] cluster</name>
        <dbReference type="ChEBI" id="CHEBI:49883"/>
        <label>2</label>
        <note>4Fe-4S-S-AdoMet</note>
    </ligand>
</feature>
<evidence type="ECO:0000256" key="3">
    <source>
        <dbReference type="ARBA" id="ARBA00022679"/>
    </source>
</evidence>
<dbReference type="SMART" id="SM00729">
    <property type="entry name" value="Elp3"/>
    <property type="match status" value="1"/>
</dbReference>
<comment type="cofactor">
    <cofactor evidence="12">
        <name>[4Fe-4S] cluster</name>
        <dbReference type="ChEBI" id="CHEBI:49883"/>
    </cofactor>
    <text evidence="12">Binds 2 [4Fe-4S] clusters. One cluster is coordinated with 3 cysteines and an exchangeable S-adenosyl-L-methionine.</text>
</comment>
<dbReference type="SFLD" id="SFLDF00273">
    <property type="entry name" value="(dimethylallyl)adenosine_tRNA"/>
    <property type="match status" value="1"/>
</dbReference>
<dbReference type="CDD" id="cd01335">
    <property type="entry name" value="Radical_SAM"/>
    <property type="match status" value="1"/>
</dbReference>
<dbReference type="PANTHER" id="PTHR43020:SF2">
    <property type="entry name" value="MITOCHONDRIAL TRNA METHYLTHIOTRANSFERASE CDK5RAP1"/>
    <property type="match status" value="1"/>
</dbReference>
<organism evidence="16">
    <name type="scientific">uncultured delta proteobacterium</name>
    <dbReference type="NCBI Taxonomy" id="34034"/>
    <lineage>
        <taxon>Bacteria</taxon>
        <taxon>Deltaproteobacteria</taxon>
        <taxon>environmental samples</taxon>
    </lineage>
</organism>
<dbReference type="SFLD" id="SFLDG01061">
    <property type="entry name" value="methylthiotransferase"/>
    <property type="match status" value="1"/>
</dbReference>
<evidence type="ECO:0000256" key="11">
    <source>
        <dbReference type="ARBA" id="ARBA00081141"/>
    </source>
</evidence>
<dbReference type="PROSITE" id="PS50926">
    <property type="entry name" value="TRAM"/>
    <property type="match status" value="1"/>
</dbReference>
<keyword evidence="6 12" id="KW-0408">Iron</keyword>
<keyword evidence="4 12" id="KW-0949">S-adenosyl-L-methionine</keyword>
<comment type="similarity">
    <text evidence="12">Belongs to the methylthiotransferase family. MiaB subfamily.</text>
</comment>
<keyword evidence="3 12" id="KW-0808">Transferase</keyword>
<feature type="binding site" evidence="12">
    <location>
        <position position="164"/>
    </location>
    <ligand>
        <name>[4Fe-4S] cluster</name>
        <dbReference type="ChEBI" id="CHEBI:49883"/>
        <label>2</label>
        <note>4Fe-4S-S-AdoMet</note>
    </ligand>
</feature>
<keyword evidence="7 12" id="KW-0411">Iron-sulfur</keyword>
<dbReference type="SFLD" id="SFLDG01082">
    <property type="entry name" value="B12-binding_domain_containing"/>
    <property type="match status" value="1"/>
</dbReference>
<evidence type="ECO:0000256" key="5">
    <source>
        <dbReference type="ARBA" id="ARBA00022723"/>
    </source>
</evidence>
<evidence type="ECO:0000259" key="13">
    <source>
        <dbReference type="PROSITE" id="PS50926"/>
    </source>
</evidence>
<dbReference type="InterPro" id="IPR058240">
    <property type="entry name" value="rSAM_sf"/>
</dbReference>
<dbReference type="InterPro" id="IPR013848">
    <property type="entry name" value="Methylthiotransferase_N"/>
</dbReference>
<dbReference type="InterPro" id="IPR007197">
    <property type="entry name" value="rSAM"/>
</dbReference>
<evidence type="ECO:0000256" key="2">
    <source>
        <dbReference type="ARBA" id="ARBA00022485"/>
    </source>
</evidence>
<dbReference type="PROSITE" id="PS51918">
    <property type="entry name" value="RADICAL_SAM"/>
    <property type="match status" value="1"/>
</dbReference>
<comment type="catalytic activity">
    <reaction evidence="12">
        <text>N(6)-dimethylallyladenosine(37) in tRNA + (sulfur carrier)-SH + AH2 + 2 S-adenosyl-L-methionine = 2-methylsulfanyl-N(6)-dimethylallyladenosine(37) in tRNA + (sulfur carrier)-H + 5'-deoxyadenosine + L-methionine + A + S-adenosyl-L-homocysteine + 2 H(+)</text>
        <dbReference type="Rhea" id="RHEA:37067"/>
        <dbReference type="Rhea" id="RHEA-COMP:10375"/>
        <dbReference type="Rhea" id="RHEA-COMP:10376"/>
        <dbReference type="Rhea" id="RHEA-COMP:14737"/>
        <dbReference type="Rhea" id="RHEA-COMP:14739"/>
        <dbReference type="ChEBI" id="CHEBI:13193"/>
        <dbReference type="ChEBI" id="CHEBI:15378"/>
        <dbReference type="ChEBI" id="CHEBI:17319"/>
        <dbReference type="ChEBI" id="CHEBI:17499"/>
        <dbReference type="ChEBI" id="CHEBI:29917"/>
        <dbReference type="ChEBI" id="CHEBI:57844"/>
        <dbReference type="ChEBI" id="CHEBI:57856"/>
        <dbReference type="ChEBI" id="CHEBI:59789"/>
        <dbReference type="ChEBI" id="CHEBI:64428"/>
        <dbReference type="ChEBI" id="CHEBI:74415"/>
        <dbReference type="ChEBI" id="CHEBI:74417"/>
        <dbReference type="EC" id="2.8.4.3"/>
    </reaction>
</comment>
<dbReference type="Pfam" id="PF04055">
    <property type="entry name" value="Radical_SAM"/>
    <property type="match status" value="1"/>
</dbReference>
<comment type="subunit">
    <text evidence="12">Monomer.</text>
</comment>
<feature type="binding site" evidence="12">
    <location>
        <position position="47"/>
    </location>
    <ligand>
        <name>[4Fe-4S] cluster</name>
        <dbReference type="ChEBI" id="CHEBI:49883"/>
        <label>1</label>
    </ligand>
</feature>
<dbReference type="FunFam" id="3.40.50.12160:FF:000003">
    <property type="entry name" value="CDK5 regulatory subunit-associated protein 1"/>
    <property type="match status" value="1"/>
</dbReference>
<proteinExistence type="inferred from homology"/>
<evidence type="ECO:0000256" key="9">
    <source>
        <dbReference type="ARBA" id="ARBA00068570"/>
    </source>
</evidence>
<dbReference type="InterPro" id="IPR006463">
    <property type="entry name" value="MiaB_methiolase"/>
</dbReference>
<evidence type="ECO:0000259" key="14">
    <source>
        <dbReference type="PROSITE" id="PS51449"/>
    </source>
</evidence>
<dbReference type="GO" id="GO:0035597">
    <property type="term" value="F:tRNA-2-methylthio-N(6)-dimethylallyladenosine(37) synthase activity"/>
    <property type="evidence" value="ECO:0007669"/>
    <property type="project" value="UniProtKB-EC"/>
</dbReference>
<sequence length="453" mass="49663">MPNTFHITTFGCQMNAADSDWLSRSLVARGFVPVAADKATIHILNTCSVRDKPEQKVYSEIGRIRSATGNSPDILVCVGGCVAQQVGEKLFKRFSQVRLVFGTDGIASAPDAIARLAEAKRLRISLIDFADRFEERDAALDGETVPPAAFVNIMQGCDNFCAYCIVPYVRGRQKSRDADAVLAECAGLLERGAKEITLLGQNVNAYGLDLGVTVGNGRSAFGDLLYRVAALPNLSRLRFVTPHPKDMGPDMARAFADLPMLAPRLHLPLQSGSDEILRRMGRKYDTARFLELVTELKAARPEMHFSTDIIVGFPGETEEQFQETLSFMERVGFAGSFSFAYSDRPGTRASLLGDKLDKKTKFDRLARLQAWQYAFASDLLARMQGETVRVLLEGEAAAKDPVPGAVYWQGREERGHSVIVRMMREAPPGGWLGETVPVRVTGASMHGLKGDLA</sequence>
<dbReference type="InterPro" id="IPR006638">
    <property type="entry name" value="Elp3/MiaA/NifB-like_rSAM"/>
</dbReference>
<dbReference type="SUPFAM" id="SSF102114">
    <property type="entry name" value="Radical SAM enzymes"/>
    <property type="match status" value="1"/>
</dbReference>
<dbReference type="InterPro" id="IPR002792">
    <property type="entry name" value="TRAM_dom"/>
</dbReference>
<keyword evidence="12" id="KW-0963">Cytoplasm</keyword>
<feature type="domain" description="MTTase N-terminal" evidence="14">
    <location>
        <begin position="3"/>
        <end position="118"/>
    </location>
</feature>
<dbReference type="GO" id="GO:0005829">
    <property type="term" value="C:cytosol"/>
    <property type="evidence" value="ECO:0007669"/>
    <property type="project" value="TreeGrafter"/>
</dbReference>
<evidence type="ECO:0000256" key="12">
    <source>
        <dbReference type="HAMAP-Rule" id="MF_01864"/>
    </source>
</evidence>
<name>A0A212JUX3_9DELT</name>
<dbReference type="AlphaFoldDB" id="A0A212JUX3"/>
<feature type="binding site" evidence="12">
    <location>
        <position position="12"/>
    </location>
    <ligand>
        <name>[4Fe-4S] cluster</name>
        <dbReference type="ChEBI" id="CHEBI:49883"/>
        <label>1</label>
    </ligand>
</feature>
<accession>A0A212JUX3</accession>
<feature type="domain" description="TRAM" evidence="13">
    <location>
        <begin position="381"/>
        <end position="453"/>
    </location>
</feature>
<dbReference type="PANTHER" id="PTHR43020">
    <property type="entry name" value="CDK5 REGULATORY SUBUNIT-ASSOCIATED PROTEIN 1"/>
    <property type="match status" value="1"/>
</dbReference>
<keyword evidence="2 12" id="KW-0004">4Fe-4S</keyword>
<evidence type="ECO:0000256" key="10">
    <source>
        <dbReference type="ARBA" id="ARBA00080698"/>
    </source>
</evidence>
<dbReference type="InterPro" id="IPR005839">
    <property type="entry name" value="Methylthiotransferase"/>
</dbReference>
<dbReference type="Pfam" id="PF00919">
    <property type="entry name" value="UPF0004"/>
    <property type="match status" value="1"/>
</dbReference>
<evidence type="ECO:0000256" key="1">
    <source>
        <dbReference type="ARBA" id="ARBA00003234"/>
    </source>
</evidence>